<sequence length="1038" mass="115065">MMTRRHFRLFIFYPFAVITALITSIWIATPFIAKHYLSDYFQQQGKEMTLGKLSVDFFPPKIDLNDMVINDQNQDTLTLKRAIFAIELWPLVEKTLRISEAKIDALTLQVAQQENTWVIAGINTEQYATEETTQETAEPPKAADHSPWTIQLPSFAITNSQVNLSRQVDLNIPAKSDTLALTHLFIKDVSGQGMAWKGEVSLSALVNQATLSFNSQFNYSPEQTTANVDAINARLPIESFRHFLPSPYNEGKGQLDLTSRFQFSQTQVDGVPVYEVNNLTLDTQIRELDLRLNEQDKVATQSTSLALSQSTLQFVSADKLMATGSLDLQSTQFSFTQAEREVVFDSLTLKTPFELKQDELGLATTGKLDAQLKKVFFAQAEQTVQFAHLTLNAPFDLKQDKQQGLTAKVAATELDMDELVLSLDSLALQNKQLHVALNNVAFNMDTKEALTASLLVDIQSHGLSVQQAGNSANYDEFSVSNNINFQQQGDNISAQNSQLDIKIAGLKATQDDGKQFSLGGATFTAEQIDFDQVDQQPPAIKGVNLNVKSQSLDSLLTHNKRIAAWKNGNINNLSFSQQGELFDLALAQLELTELSVSQAITDKNEQSLPPLGHIGNLKIEQVKANQDGADIKQITTNSMNISLILDSQKRIENLVFIDQEAQKTPEPIPQSANIPREKDAQNAINNTQDAEQKPAFKAPYYVILDAYDTTGSSSIYVQDKSISPALQRSLDIETLSLRNLNTHDKDQATVFALKARNGKYTTIQSDVSIYPLADKLTMISELIIKEAELPPYSSYIANVLGYQIDSGQLNLDLKLKAKNGILDGKSNILLREFDLGGQKESSSVVRAGAVPLNIAVGILKDSDNNIDLDIPLSGDIENPEFGWQDFLLLPVRKALYSASSSYLMQTFVPYANVITIAQFAGEQLLRIRVEPLIFTAEDSELNESQEIFLKQLTALMKDKKDSQLKACGIASYLDLGLEKPPISIDDNTRAAAISLAQQRAEHLKDYLVKDGIASSRIFLCSPEIDLSSRSKPRIELNF</sequence>
<keyword evidence="1" id="KW-0472">Membrane</keyword>
<gene>
    <name evidence="2" type="ORF">HGG82_12285</name>
</gene>
<reference evidence="2 3" key="1">
    <citation type="submission" date="2020-04" db="EMBL/GenBank/DDBJ databases">
        <title>Marinomonas sp. M1K-6 isolated from the deep seawater of the Mariana Trench.</title>
        <authorList>
            <person name="Li Y."/>
        </authorList>
    </citation>
    <scope>NUCLEOTIDE SEQUENCE [LARGE SCALE GENOMIC DNA]</scope>
    <source>
        <strain evidence="2 3">M1K-6</strain>
    </source>
</reference>
<evidence type="ECO:0000256" key="1">
    <source>
        <dbReference type="SAM" id="Phobius"/>
    </source>
</evidence>
<dbReference type="Proteomes" id="UP000586067">
    <property type="component" value="Unassembled WGS sequence"/>
</dbReference>
<protein>
    <submittedName>
        <fullName evidence="2">DUF748 domain-containing protein</fullName>
    </submittedName>
</protein>
<keyword evidence="3" id="KW-1185">Reference proteome</keyword>
<accession>A0A847R7D2</accession>
<evidence type="ECO:0000313" key="2">
    <source>
        <dbReference type="EMBL" id="NLQ18393.1"/>
    </source>
</evidence>
<comment type="caution">
    <text evidence="2">The sequence shown here is derived from an EMBL/GenBank/DDBJ whole genome shotgun (WGS) entry which is preliminary data.</text>
</comment>
<evidence type="ECO:0000313" key="3">
    <source>
        <dbReference type="Proteomes" id="UP000586067"/>
    </source>
</evidence>
<keyword evidence="1" id="KW-0812">Transmembrane</keyword>
<keyword evidence="1" id="KW-1133">Transmembrane helix</keyword>
<dbReference type="EMBL" id="JABAEK010000013">
    <property type="protein sequence ID" value="NLQ18393.1"/>
    <property type="molecule type" value="Genomic_DNA"/>
</dbReference>
<proteinExistence type="predicted"/>
<dbReference type="RefSeq" id="WP_168826101.1">
    <property type="nucleotide sequence ID" value="NZ_CP073013.1"/>
</dbReference>
<feature type="transmembrane region" description="Helical" evidence="1">
    <location>
        <begin position="12"/>
        <end position="33"/>
    </location>
</feature>
<dbReference type="SUPFAM" id="SSF103088">
    <property type="entry name" value="OmpA-like"/>
    <property type="match status" value="1"/>
</dbReference>
<organism evidence="2 3">
    <name type="scientific">Marinomonas profundi</name>
    <dbReference type="NCBI Taxonomy" id="2726122"/>
    <lineage>
        <taxon>Bacteria</taxon>
        <taxon>Pseudomonadati</taxon>
        <taxon>Pseudomonadota</taxon>
        <taxon>Gammaproteobacteria</taxon>
        <taxon>Oceanospirillales</taxon>
        <taxon>Oceanospirillaceae</taxon>
        <taxon>Marinomonas</taxon>
    </lineage>
</organism>
<dbReference type="InterPro" id="IPR036737">
    <property type="entry name" value="OmpA-like_sf"/>
</dbReference>
<dbReference type="Pfam" id="PF05359">
    <property type="entry name" value="DUF748"/>
    <property type="match status" value="1"/>
</dbReference>
<dbReference type="Gene3D" id="3.30.1330.60">
    <property type="entry name" value="OmpA-like domain"/>
    <property type="match status" value="1"/>
</dbReference>
<name>A0A847R7D2_9GAMM</name>
<dbReference type="AlphaFoldDB" id="A0A847R7D2"/>
<dbReference type="InterPro" id="IPR008023">
    <property type="entry name" value="DUF748"/>
</dbReference>